<dbReference type="InterPro" id="IPR008569">
    <property type="entry name" value="DUF851"/>
</dbReference>
<keyword evidence="3" id="KW-1185">Reference proteome</keyword>
<dbReference type="Proteomes" id="UP000494206">
    <property type="component" value="Unassembled WGS sequence"/>
</dbReference>
<dbReference type="Pfam" id="PF05867">
    <property type="entry name" value="DUF851"/>
    <property type="match status" value="1"/>
</dbReference>
<feature type="region of interest" description="Disordered" evidence="1">
    <location>
        <begin position="1"/>
        <end position="102"/>
    </location>
</feature>
<dbReference type="EMBL" id="CADEPM010000008">
    <property type="protein sequence ID" value="CAB3409241.1"/>
    <property type="molecule type" value="Genomic_DNA"/>
</dbReference>
<feature type="compositionally biased region" description="Basic and acidic residues" evidence="1">
    <location>
        <begin position="354"/>
        <end position="366"/>
    </location>
</feature>
<dbReference type="AlphaFoldDB" id="A0A8S1F5V0"/>
<reference evidence="2 3" key="1">
    <citation type="submission" date="2020-04" db="EMBL/GenBank/DDBJ databases">
        <authorList>
            <person name="Laetsch R D."/>
            <person name="Stevens L."/>
            <person name="Kumar S."/>
            <person name="Blaxter L. M."/>
        </authorList>
    </citation>
    <scope>NUCLEOTIDE SEQUENCE [LARGE SCALE GENOMIC DNA]</scope>
</reference>
<proteinExistence type="predicted"/>
<evidence type="ECO:0000256" key="1">
    <source>
        <dbReference type="SAM" id="MobiDB-lite"/>
    </source>
</evidence>
<feature type="compositionally biased region" description="Basic and acidic residues" evidence="1">
    <location>
        <begin position="73"/>
        <end position="102"/>
    </location>
</feature>
<organism evidence="2 3">
    <name type="scientific">Caenorhabditis bovis</name>
    <dbReference type="NCBI Taxonomy" id="2654633"/>
    <lineage>
        <taxon>Eukaryota</taxon>
        <taxon>Metazoa</taxon>
        <taxon>Ecdysozoa</taxon>
        <taxon>Nematoda</taxon>
        <taxon>Chromadorea</taxon>
        <taxon>Rhabditida</taxon>
        <taxon>Rhabditina</taxon>
        <taxon>Rhabditomorpha</taxon>
        <taxon>Rhabditoidea</taxon>
        <taxon>Rhabditidae</taxon>
        <taxon>Peloderinae</taxon>
        <taxon>Caenorhabditis</taxon>
    </lineage>
</organism>
<gene>
    <name evidence="2" type="ORF">CBOVIS_LOCUS10920</name>
</gene>
<protein>
    <submittedName>
        <fullName evidence="2">Uncharacterized protein</fullName>
    </submittedName>
</protein>
<feature type="region of interest" description="Disordered" evidence="1">
    <location>
        <begin position="345"/>
        <end position="366"/>
    </location>
</feature>
<feature type="compositionally biased region" description="Polar residues" evidence="1">
    <location>
        <begin position="286"/>
        <end position="295"/>
    </location>
</feature>
<feature type="region of interest" description="Disordered" evidence="1">
    <location>
        <begin position="275"/>
        <end position="297"/>
    </location>
</feature>
<accession>A0A8S1F5V0</accession>
<sequence length="366" mass="41553">MQRNQQGIKPKLKNFMSLQSSGHLRSETDQSRSTTQKKVRHNAYAHKKKHKTPKESKRPRVSKNATSSSSHMAKFEPDSHRPRDYKEKAKKGAREKAAKSRDVEVEITKFYKEIASKKSIKPIKFATKAKEISNEVMPEKIKTLTKKPVVSRMGKTDPTLKSEDITERICNNENKGKLFDENGQPFWTQVLFDQAEADKEGVEVEGRITSEHVVKYLEGGISFTPAPTEKPKLDETESVEVLKSRDEAYFSDDVINGNTLKNIIEHSATALSRCTGNDDGERKKTISSGSRSPNCDTEVGELKVKESHSATPLPVRIHFNLRLTQTVVYDRSNPISSINEYLENQRKKMRSKNSSHECFSRQSKDV</sequence>
<evidence type="ECO:0000313" key="3">
    <source>
        <dbReference type="Proteomes" id="UP000494206"/>
    </source>
</evidence>
<feature type="compositionally biased region" description="Basic residues" evidence="1">
    <location>
        <begin position="35"/>
        <end position="52"/>
    </location>
</feature>
<dbReference type="PANTHER" id="PTHR37444">
    <property type="entry name" value="PROTEIN CBG24900-RELATED"/>
    <property type="match status" value="1"/>
</dbReference>
<dbReference type="OrthoDB" id="5910081at2759"/>
<comment type="caution">
    <text evidence="2">The sequence shown here is derived from an EMBL/GenBank/DDBJ whole genome shotgun (WGS) entry which is preliminary data.</text>
</comment>
<name>A0A8S1F5V0_9PELO</name>
<evidence type="ECO:0000313" key="2">
    <source>
        <dbReference type="EMBL" id="CAB3409241.1"/>
    </source>
</evidence>